<accession>A0ABR2RGB5</accession>
<name>A0ABR2RGB5_9ROSI</name>
<evidence type="ECO:0000313" key="2">
    <source>
        <dbReference type="EMBL" id="KAK9011900.1"/>
    </source>
</evidence>
<dbReference type="EMBL" id="JBBPBN010000022">
    <property type="protein sequence ID" value="KAK9011900.1"/>
    <property type="molecule type" value="Genomic_DNA"/>
</dbReference>
<dbReference type="Proteomes" id="UP001396334">
    <property type="component" value="Unassembled WGS sequence"/>
</dbReference>
<reference evidence="2 3" key="1">
    <citation type="journal article" date="2024" name="G3 (Bethesda)">
        <title>Genome assembly of Hibiscus sabdariffa L. provides insights into metabolisms of medicinal natural products.</title>
        <authorList>
            <person name="Kim T."/>
        </authorList>
    </citation>
    <scope>NUCLEOTIDE SEQUENCE [LARGE SCALE GENOMIC DNA]</scope>
    <source>
        <strain evidence="2">TK-2024</strain>
        <tissue evidence="2">Old leaves</tissue>
    </source>
</reference>
<gene>
    <name evidence="2" type="ORF">V6N11_039975</name>
</gene>
<evidence type="ECO:0000313" key="3">
    <source>
        <dbReference type="Proteomes" id="UP001396334"/>
    </source>
</evidence>
<protein>
    <submittedName>
        <fullName evidence="2">Uncharacterized protein</fullName>
    </submittedName>
</protein>
<sequence>MVASSVFRTGGSLEPGYGNLEGCSVALSIFLEAGFAENFRLEVEIGSVQNQKENKDIDKAVEFAEMRQKKLAGMGEKLEDKSGLKLEKMEDSGDEEERNGLENLGTETGE</sequence>
<organism evidence="2 3">
    <name type="scientific">Hibiscus sabdariffa</name>
    <name type="common">roselle</name>
    <dbReference type="NCBI Taxonomy" id="183260"/>
    <lineage>
        <taxon>Eukaryota</taxon>
        <taxon>Viridiplantae</taxon>
        <taxon>Streptophyta</taxon>
        <taxon>Embryophyta</taxon>
        <taxon>Tracheophyta</taxon>
        <taxon>Spermatophyta</taxon>
        <taxon>Magnoliopsida</taxon>
        <taxon>eudicotyledons</taxon>
        <taxon>Gunneridae</taxon>
        <taxon>Pentapetalae</taxon>
        <taxon>rosids</taxon>
        <taxon>malvids</taxon>
        <taxon>Malvales</taxon>
        <taxon>Malvaceae</taxon>
        <taxon>Malvoideae</taxon>
        <taxon>Hibiscus</taxon>
    </lineage>
</organism>
<keyword evidence="3" id="KW-1185">Reference proteome</keyword>
<evidence type="ECO:0000256" key="1">
    <source>
        <dbReference type="SAM" id="MobiDB-lite"/>
    </source>
</evidence>
<feature type="region of interest" description="Disordered" evidence="1">
    <location>
        <begin position="74"/>
        <end position="110"/>
    </location>
</feature>
<proteinExistence type="predicted"/>
<comment type="caution">
    <text evidence="2">The sequence shown here is derived from an EMBL/GenBank/DDBJ whole genome shotgun (WGS) entry which is preliminary data.</text>
</comment>
<feature type="compositionally biased region" description="Basic and acidic residues" evidence="1">
    <location>
        <begin position="76"/>
        <end position="91"/>
    </location>
</feature>